<organism evidence="9 10">
    <name type="scientific">Litoribrevibacter euphylliae</name>
    <dbReference type="NCBI Taxonomy" id="1834034"/>
    <lineage>
        <taxon>Bacteria</taxon>
        <taxon>Pseudomonadati</taxon>
        <taxon>Pseudomonadota</taxon>
        <taxon>Gammaproteobacteria</taxon>
        <taxon>Oceanospirillales</taxon>
        <taxon>Oceanospirillaceae</taxon>
        <taxon>Litoribrevibacter</taxon>
    </lineage>
</organism>
<feature type="transmembrane region" description="Helical" evidence="7">
    <location>
        <begin position="308"/>
        <end position="327"/>
    </location>
</feature>
<comment type="caution">
    <text evidence="9">The sequence shown here is derived from an EMBL/GenBank/DDBJ whole genome shotgun (WGS) entry which is preliminary data.</text>
</comment>
<gene>
    <name evidence="9" type="ORF">ACFOEK_05050</name>
</gene>
<proteinExistence type="predicted"/>
<dbReference type="InterPro" id="IPR038766">
    <property type="entry name" value="Membrane_comp_ABC_pdt"/>
</dbReference>
<feature type="transmembrane region" description="Helical" evidence="7">
    <location>
        <begin position="41"/>
        <end position="60"/>
    </location>
</feature>
<dbReference type="PANTHER" id="PTHR30287:SF1">
    <property type="entry name" value="INNER MEMBRANE PROTEIN"/>
    <property type="match status" value="1"/>
</dbReference>
<feature type="transmembrane region" description="Helical" evidence="7">
    <location>
        <begin position="402"/>
        <end position="421"/>
    </location>
</feature>
<feature type="transmembrane region" description="Helical" evidence="7">
    <location>
        <begin position="770"/>
        <end position="790"/>
    </location>
</feature>
<feature type="transmembrane region" description="Helical" evidence="7">
    <location>
        <begin position="515"/>
        <end position="539"/>
    </location>
</feature>
<evidence type="ECO:0000256" key="7">
    <source>
        <dbReference type="SAM" id="Phobius"/>
    </source>
</evidence>
<protein>
    <submittedName>
        <fullName evidence="9">ABC transporter permease</fullName>
    </submittedName>
</protein>
<feature type="domain" description="ABC3 transporter permease C-terminal" evidence="8">
    <location>
        <begin position="311"/>
        <end position="429"/>
    </location>
</feature>
<feature type="domain" description="ABC3 transporter permease C-terminal" evidence="8">
    <location>
        <begin position="774"/>
        <end position="886"/>
    </location>
</feature>
<evidence type="ECO:0000256" key="6">
    <source>
        <dbReference type="SAM" id="MobiDB-lite"/>
    </source>
</evidence>
<feature type="transmembrane region" description="Helical" evidence="7">
    <location>
        <begin position="442"/>
        <end position="462"/>
    </location>
</feature>
<dbReference type="Pfam" id="PF02687">
    <property type="entry name" value="FtsX"/>
    <property type="match status" value="2"/>
</dbReference>
<evidence type="ECO:0000256" key="1">
    <source>
        <dbReference type="ARBA" id="ARBA00004651"/>
    </source>
</evidence>
<keyword evidence="3 7" id="KW-0812">Transmembrane</keyword>
<dbReference type="Proteomes" id="UP001595476">
    <property type="component" value="Unassembled WGS sequence"/>
</dbReference>
<keyword evidence="2" id="KW-1003">Cell membrane</keyword>
<dbReference type="InterPro" id="IPR003838">
    <property type="entry name" value="ABC3_permease_C"/>
</dbReference>
<feature type="transmembrane region" description="Helical" evidence="7">
    <location>
        <begin position="468"/>
        <end position="494"/>
    </location>
</feature>
<evidence type="ECO:0000256" key="3">
    <source>
        <dbReference type="ARBA" id="ARBA00022692"/>
    </source>
</evidence>
<evidence type="ECO:0000256" key="4">
    <source>
        <dbReference type="ARBA" id="ARBA00022989"/>
    </source>
</evidence>
<keyword evidence="10" id="KW-1185">Reference proteome</keyword>
<evidence type="ECO:0000259" key="8">
    <source>
        <dbReference type="Pfam" id="PF02687"/>
    </source>
</evidence>
<feature type="transmembrane region" description="Helical" evidence="7">
    <location>
        <begin position="360"/>
        <end position="382"/>
    </location>
</feature>
<reference evidence="10" key="1">
    <citation type="journal article" date="2019" name="Int. J. Syst. Evol. Microbiol.">
        <title>The Global Catalogue of Microorganisms (GCM) 10K type strain sequencing project: providing services to taxonomists for standard genome sequencing and annotation.</title>
        <authorList>
            <consortium name="The Broad Institute Genomics Platform"/>
            <consortium name="The Broad Institute Genome Sequencing Center for Infectious Disease"/>
            <person name="Wu L."/>
            <person name="Ma J."/>
        </authorList>
    </citation>
    <scope>NUCLEOTIDE SEQUENCE [LARGE SCALE GENOMIC DNA]</scope>
    <source>
        <strain evidence="10">KCTC 52438</strain>
    </source>
</reference>
<feature type="transmembrane region" description="Helical" evidence="7">
    <location>
        <begin position="822"/>
        <end position="845"/>
    </location>
</feature>
<dbReference type="EMBL" id="JBHRSZ010000002">
    <property type="protein sequence ID" value="MFC3150385.1"/>
    <property type="molecule type" value="Genomic_DNA"/>
</dbReference>
<sequence length="895" mass="99381">MSTASTNHERLSSKQASPSWYIFRLAAKHWRRDFNSAEMRLLLIATLVAALSMTMITTFTDRLTRTMAYRASELIAGDLTLRSQNPIAQAYIDEALNRKFQHSPSLSFSTMAFANDTLQLSQIRAVSDNYPLKGKITLTDKAFQPGYTVQKAPDLGQVWVEQRVMQALSLQVGDSVEIGDALFTVDKILVQDADRSGNFYSPFGSILMRLEDVEKTGVIGPGSRLSHKHYFRASTNIERSLSTEHSINSEQSTKQNSDEQAQNDVEQAQAVEAFAQWLTPQLTEHEKLAGAISSETSMGTAVQRAQQYLSLASLVAVLLAGVAIAMASQRFSERHYQTAALLRSLGAQQSQITRIFFSKIAITGLVAVSIGAALGFGAHYILFELMRSLIPSDILPARWQPVLISMSAGIIVLMAFSMAPIQQLKRVSPVRVLRRELNPSPIRLNVFYLIAIVCMGGLAYLLTNHLTLTLIFVVGLILMALLFGSVSAGILLGLHKINHRLPKKLQIGFNQLYRHRYYAISQLGAFAFIFTAITLILVVRTDLFSRWQASIPADTPNHFAINILPEKINRFDQFLSDAGVEGSVSYPIVRGRLIEINQQPVEKAVSKEDKPGAIRRELNLTWSDQLGDDVSLVEGQWWPELNLASDQASDKTSTSKTSTNKVSVESELATKLGIQLGDTLTFKVAGRSFDANVSSIRKVKWDNFKPNFYMVFPPGTMDHLHHTYLKSFYLDPSDHSTLIELSRSFKAVSLIPVEQIIQQVRDILEQTTVAVEYILILVLAAGLVLLFATLQSTLSIRRHEAAIYRTLGASGSYINQLVIFEYLWLALLAGGLAVLATEGLTFVLYQQVFDADWLAHAWLWITTPTAAILVIVLSGWFGSRPVIQASPNRLLREVG</sequence>
<evidence type="ECO:0000256" key="2">
    <source>
        <dbReference type="ARBA" id="ARBA00022475"/>
    </source>
</evidence>
<evidence type="ECO:0000313" key="9">
    <source>
        <dbReference type="EMBL" id="MFC3150385.1"/>
    </source>
</evidence>
<keyword evidence="5 7" id="KW-0472">Membrane</keyword>
<name>A0ABV7HD84_9GAMM</name>
<comment type="subcellular location">
    <subcellularLocation>
        <location evidence="1">Cell membrane</location>
        <topology evidence="1">Multi-pass membrane protein</topology>
    </subcellularLocation>
</comment>
<dbReference type="PANTHER" id="PTHR30287">
    <property type="entry name" value="MEMBRANE COMPONENT OF PREDICTED ABC SUPERFAMILY METABOLITE UPTAKE TRANSPORTER"/>
    <property type="match status" value="1"/>
</dbReference>
<evidence type="ECO:0000313" key="10">
    <source>
        <dbReference type="Proteomes" id="UP001595476"/>
    </source>
</evidence>
<feature type="region of interest" description="Disordered" evidence="6">
    <location>
        <begin position="242"/>
        <end position="263"/>
    </location>
</feature>
<keyword evidence="4 7" id="KW-1133">Transmembrane helix</keyword>
<accession>A0ABV7HD84</accession>
<feature type="transmembrane region" description="Helical" evidence="7">
    <location>
        <begin position="857"/>
        <end position="879"/>
    </location>
</feature>
<dbReference type="RefSeq" id="WP_386717096.1">
    <property type="nucleotide sequence ID" value="NZ_JBHRSZ010000002.1"/>
</dbReference>
<evidence type="ECO:0000256" key="5">
    <source>
        <dbReference type="ARBA" id="ARBA00023136"/>
    </source>
</evidence>